<feature type="domain" description="Dynein heavy chain tail" evidence="2">
    <location>
        <begin position="322"/>
        <end position="422"/>
    </location>
</feature>
<reference evidence="3" key="1">
    <citation type="submission" date="2022-07" db="EMBL/GenBank/DDBJ databases">
        <authorList>
            <person name="Trinca V."/>
            <person name="Uliana J.V.C."/>
            <person name="Torres T.T."/>
            <person name="Ward R.J."/>
            <person name="Monesi N."/>
        </authorList>
    </citation>
    <scope>NUCLEOTIDE SEQUENCE</scope>
    <source>
        <strain evidence="3">HSMRA1968</strain>
        <tissue evidence="3">Whole embryos</tissue>
    </source>
</reference>
<name>A0A9Q0MS00_9DIPT</name>
<dbReference type="InterPro" id="IPR013594">
    <property type="entry name" value="Dynein_heavy_tail"/>
</dbReference>
<feature type="region of interest" description="Disordered" evidence="1">
    <location>
        <begin position="1"/>
        <end position="23"/>
    </location>
</feature>
<dbReference type="OrthoDB" id="8025505at2759"/>
<organism evidence="3 4">
    <name type="scientific">Pseudolycoriella hygida</name>
    <dbReference type="NCBI Taxonomy" id="35572"/>
    <lineage>
        <taxon>Eukaryota</taxon>
        <taxon>Metazoa</taxon>
        <taxon>Ecdysozoa</taxon>
        <taxon>Arthropoda</taxon>
        <taxon>Hexapoda</taxon>
        <taxon>Insecta</taxon>
        <taxon>Pterygota</taxon>
        <taxon>Neoptera</taxon>
        <taxon>Endopterygota</taxon>
        <taxon>Diptera</taxon>
        <taxon>Nematocera</taxon>
        <taxon>Sciaroidea</taxon>
        <taxon>Sciaridae</taxon>
        <taxon>Pseudolycoriella</taxon>
    </lineage>
</organism>
<dbReference type="Pfam" id="PF08385">
    <property type="entry name" value="DHC_N1"/>
    <property type="match status" value="1"/>
</dbReference>
<feature type="non-terminal residue" evidence="3">
    <location>
        <position position="424"/>
    </location>
</feature>
<proteinExistence type="predicted"/>
<comment type="caution">
    <text evidence="3">The sequence shown here is derived from an EMBL/GenBank/DDBJ whole genome shotgun (WGS) entry which is preliminary data.</text>
</comment>
<sequence length="424" mass="49008">VKDEKVGKGAKGKKGKVKQPAKPPSPIYVEVKKIIQTYVKTPIIHCHFGSLAQDAMNSNINYLYVIRKSHSAIESFDSYEESLAVMPQRLLFGTVRGNLIHTLRTVLQDVFPAVIDTQFREPETAQNKTLLDRDENVELDETAIKSIDTSRPSDFRFKSVKSEKMYLEMFEEHVVEPIKDKEEPKITVEADSDDSRSVSEEPKELHRIDDLSDVFPMEEPKESVVPQQWLSLLSEKEIKAEESRRKIRCSAVKKAPIRETLDIHLDKFSRCVEGTMDNAEKSFNLPTGYNLPNQDYITNEEDKDKVEIDCTTANPDDYTSDQIEDVVKGWIWYINKVLRTTKTTELFDDSPMAEYDKWVRQEKEYKNILDQLKISFVQAAINRLKVTHSNTVSDWEQCITLLTKEYEISKENSQHLSLIMEYLK</sequence>
<feature type="compositionally biased region" description="Basic residues" evidence="1">
    <location>
        <begin position="8"/>
        <end position="19"/>
    </location>
</feature>
<feature type="region of interest" description="Disordered" evidence="1">
    <location>
        <begin position="182"/>
        <end position="205"/>
    </location>
</feature>
<dbReference type="Proteomes" id="UP001151699">
    <property type="component" value="Chromosome C"/>
</dbReference>
<evidence type="ECO:0000313" key="4">
    <source>
        <dbReference type="Proteomes" id="UP001151699"/>
    </source>
</evidence>
<evidence type="ECO:0000256" key="1">
    <source>
        <dbReference type="SAM" id="MobiDB-lite"/>
    </source>
</evidence>
<accession>A0A9Q0MS00</accession>
<dbReference type="EMBL" id="WJQU01000004">
    <property type="protein sequence ID" value="KAJ6635869.1"/>
    <property type="molecule type" value="Genomic_DNA"/>
</dbReference>
<gene>
    <name evidence="3" type="ORF">Bhyg_14455</name>
</gene>
<dbReference type="AlphaFoldDB" id="A0A9Q0MS00"/>
<feature type="non-terminal residue" evidence="3">
    <location>
        <position position="1"/>
    </location>
</feature>
<evidence type="ECO:0000259" key="2">
    <source>
        <dbReference type="Pfam" id="PF08385"/>
    </source>
</evidence>
<protein>
    <recommendedName>
        <fullName evidence="2">Dynein heavy chain tail domain-containing protein</fullName>
    </recommendedName>
</protein>
<keyword evidence="4" id="KW-1185">Reference proteome</keyword>
<evidence type="ECO:0000313" key="3">
    <source>
        <dbReference type="EMBL" id="KAJ6635869.1"/>
    </source>
</evidence>